<dbReference type="RefSeq" id="WP_095654873.1">
    <property type="nucleotide sequence ID" value="NZ_NPOA01000004.1"/>
</dbReference>
<proteinExistence type="predicted"/>
<protein>
    <submittedName>
        <fullName evidence="1">Uncharacterized protein</fullName>
    </submittedName>
</protein>
<dbReference type="InterPro" id="IPR029063">
    <property type="entry name" value="SAM-dependent_MTases_sf"/>
</dbReference>
<gene>
    <name evidence="1" type="ORF">CIL05_07325</name>
</gene>
<dbReference type="SUPFAM" id="SSF53335">
    <property type="entry name" value="S-adenosyl-L-methionine-dependent methyltransferases"/>
    <property type="match status" value="1"/>
</dbReference>
<sequence length="445" mass="50959">MVLESASKMMFYPTDEKIIYRMIGVLGRLSVSAESRTYLQEYLGKTTYQQQILKAMDTGVTNPMTIMYDYLLNQGDLETIHKCFNVAFGYSSKQTITIADLFAGEGKWLELFKSAIPHEELGAANLHLIANELETNRYNKIKDNELIDESYNGTFEEFNQLPQGSISLMLYNPPYGDTNQQRNVKHYLQMIVDEKLLFNSKGSNHTNDNGKIVMVIRKDDVLDSLPLIVEHFHVEKEHLYKVNKEEYAKYKQFVVYAELRKNPLNKGNVTQAMVLQQEVKEISDIVNSNPEFNVKMYDMRRFYIPEVPYSEMKRNHKVVLEANYHNSNLNNDNWNWIKEMTEVKDMGESVIMKPTKIKSGELANIIASGMINGDMEINGKGKHIVAGGMKQKIHEEETTEELANGEEQVIKKKMLYSEPYLNVLVSKNGKAKVKELSGGTGGDLE</sequence>
<organism evidence="1 2">
    <name type="scientific">Virgibacillus profundi</name>
    <dbReference type="NCBI Taxonomy" id="2024555"/>
    <lineage>
        <taxon>Bacteria</taxon>
        <taxon>Bacillati</taxon>
        <taxon>Bacillota</taxon>
        <taxon>Bacilli</taxon>
        <taxon>Bacillales</taxon>
        <taxon>Bacillaceae</taxon>
        <taxon>Virgibacillus</taxon>
    </lineage>
</organism>
<reference evidence="1 2" key="1">
    <citation type="submission" date="2017-08" db="EMBL/GenBank/DDBJ databases">
        <title>Virgibacillus indicus sp. nov. and Virgibacillus profoundi sp. nov, two moderately halophilic bacteria isolated from marine sediment by using the Microfluidic Streak Plate.</title>
        <authorList>
            <person name="Xu B."/>
            <person name="Hu B."/>
            <person name="Wang J."/>
            <person name="Zhu Y."/>
            <person name="Huang L."/>
            <person name="Du W."/>
            <person name="Huang Y."/>
        </authorList>
    </citation>
    <scope>NUCLEOTIDE SEQUENCE [LARGE SCALE GENOMIC DNA]</scope>
    <source>
        <strain evidence="1 2">IO3-P3-H5</strain>
    </source>
</reference>
<accession>A0A2A2IE37</accession>
<dbReference type="EMBL" id="NPOA01000004">
    <property type="protein sequence ID" value="PAV30271.1"/>
    <property type="molecule type" value="Genomic_DNA"/>
</dbReference>
<comment type="caution">
    <text evidence="1">The sequence shown here is derived from an EMBL/GenBank/DDBJ whole genome shotgun (WGS) entry which is preliminary data.</text>
</comment>
<evidence type="ECO:0000313" key="2">
    <source>
        <dbReference type="Proteomes" id="UP000218887"/>
    </source>
</evidence>
<dbReference type="AlphaFoldDB" id="A0A2A2IE37"/>
<name>A0A2A2IE37_9BACI</name>
<evidence type="ECO:0000313" key="1">
    <source>
        <dbReference type="EMBL" id="PAV30271.1"/>
    </source>
</evidence>
<keyword evidence="2" id="KW-1185">Reference proteome</keyword>
<dbReference type="Gene3D" id="3.40.50.150">
    <property type="entry name" value="Vaccinia Virus protein VP39"/>
    <property type="match status" value="1"/>
</dbReference>
<dbReference type="Proteomes" id="UP000218887">
    <property type="component" value="Unassembled WGS sequence"/>
</dbReference>